<dbReference type="Gene3D" id="2.30.30.100">
    <property type="match status" value="1"/>
</dbReference>
<evidence type="ECO:0000313" key="12">
    <source>
        <dbReference type="Proteomes" id="UP001420932"/>
    </source>
</evidence>
<dbReference type="AlphaFoldDB" id="A0AAP0E6Q9"/>
<dbReference type="FunFam" id="2.30.30.100:FF:000005">
    <property type="entry name" value="U6 snRNA-associated Sm-like protein LSm4"/>
    <property type="match status" value="1"/>
</dbReference>
<feature type="compositionally biased region" description="Gly residues" evidence="9">
    <location>
        <begin position="214"/>
        <end position="228"/>
    </location>
</feature>
<keyword evidence="7" id="KW-0539">Nucleus</keyword>
<comment type="similarity">
    <text evidence="2">Belongs to the snRNP Sm proteins family.</text>
</comment>
<evidence type="ECO:0000259" key="10">
    <source>
        <dbReference type="PROSITE" id="PS52002"/>
    </source>
</evidence>
<dbReference type="PANTHER" id="PTHR23338">
    <property type="entry name" value="SMALL NUCLEAR RIBONUCLEOPROTEIN SM"/>
    <property type="match status" value="1"/>
</dbReference>
<reference evidence="11 12" key="1">
    <citation type="submission" date="2024-01" db="EMBL/GenBank/DDBJ databases">
        <title>Genome assemblies of Stephania.</title>
        <authorList>
            <person name="Yang L."/>
        </authorList>
    </citation>
    <scope>NUCLEOTIDE SEQUENCE [LARGE SCALE GENOMIC DNA]</scope>
    <source>
        <strain evidence="11">YNDBR</strain>
        <tissue evidence="11">Leaf</tissue>
    </source>
</reference>
<feature type="compositionally biased region" description="Basic and acidic residues" evidence="9">
    <location>
        <begin position="352"/>
        <end position="389"/>
    </location>
</feature>
<keyword evidence="8" id="KW-0687">Ribonucleoprotein</keyword>
<dbReference type="Proteomes" id="UP001420932">
    <property type="component" value="Unassembled WGS sequence"/>
</dbReference>
<sequence>MLGPAMEQWFQLEDDGRRKWGALSRGGCLSTRGANLEQRLDEYRNCAEEEALPTGDDKRVTTDSIHDSFASAQEFQRRMLPLSLLKTAQGHPMLVELKNGETYNGHLVNCDTWMNIHLREDGDRFWRMPECYIRGNTIKYLKVPDEVIDKVQEETTKSRTGILLLLFLVFMAGISISLDRKPPGVGRGRGRGRDDGASGRPSKGTGRGLDDGGSKGMGGGRGRGGANRGGNRIDQAPVGPGGNSKNSVLRLLRDDAWASLIRYMLINTSNCKACTDEFCPANAWIIASLLWPVWFVGLARISYTGLVNSLPNPPCFQLLLRLARDLENQRRTLPVLLFFFVSLATWRPPRLGDHRKAMPEEEARRRKAPPEEEARRRKRGRGSDLEEQRSSFPRKSITDVFKRFREQQHRSSGGSSSDDNKQRFS</sequence>
<protein>
    <recommendedName>
        <fullName evidence="10">Sm domain-containing protein</fullName>
    </recommendedName>
</protein>
<evidence type="ECO:0000256" key="4">
    <source>
        <dbReference type="ARBA" id="ARBA00022728"/>
    </source>
</evidence>
<feature type="domain" description="Sm" evidence="10">
    <location>
        <begin position="80"/>
        <end position="147"/>
    </location>
</feature>
<feature type="region of interest" description="Disordered" evidence="9">
    <location>
        <begin position="181"/>
        <end position="242"/>
    </location>
</feature>
<evidence type="ECO:0000256" key="2">
    <source>
        <dbReference type="ARBA" id="ARBA00006850"/>
    </source>
</evidence>
<evidence type="ECO:0000256" key="5">
    <source>
        <dbReference type="ARBA" id="ARBA00022884"/>
    </source>
</evidence>
<proteinExistence type="inferred from homology"/>
<evidence type="ECO:0000256" key="7">
    <source>
        <dbReference type="ARBA" id="ARBA00023242"/>
    </source>
</evidence>
<dbReference type="CDD" id="cd01723">
    <property type="entry name" value="LSm4"/>
    <property type="match status" value="1"/>
</dbReference>
<dbReference type="InterPro" id="IPR001163">
    <property type="entry name" value="Sm_dom_euk/arc"/>
</dbReference>
<dbReference type="GO" id="GO:0000398">
    <property type="term" value="P:mRNA splicing, via spliceosome"/>
    <property type="evidence" value="ECO:0007669"/>
    <property type="project" value="InterPro"/>
</dbReference>
<dbReference type="GO" id="GO:0120115">
    <property type="term" value="C:Lsm2-8 complex"/>
    <property type="evidence" value="ECO:0007669"/>
    <property type="project" value="UniProtKB-ARBA"/>
</dbReference>
<feature type="region of interest" description="Disordered" evidence="9">
    <location>
        <begin position="352"/>
        <end position="425"/>
    </location>
</feature>
<dbReference type="PROSITE" id="PS52002">
    <property type="entry name" value="SM"/>
    <property type="match status" value="1"/>
</dbReference>
<evidence type="ECO:0000256" key="3">
    <source>
        <dbReference type="ARBA" id="ARBA00022664"/>
    </source>
</evidence>
<evidence type="ECO:0000256" key="1">
    <source>
        <dbReference type="ARBA" id="ARBA00004123"/>
    </source>
</evidence>
<evidence type="ECO:0000256" key="8">
    <source>
        <dbReference type="ARBA" id="ARBA00023274"/>
    </source>
</evidence>
<comment type="caution">
    <text evidence="11">The sequence shown here is derived from an EMBL/GenBank/DDBJ whole genome shotgun (WGS) entry which is preliminary data.</text>
</comment>
<keyword evidence="5" id="KW-0694">RNA-binding</keyword>
<dbReference type="InterPro" id="IPR010920">
    <property type="entry name" value="LSM_dom_sf"/>
</dbReference>
<dbReference type="InterPro" id="IPR047575">
    <property type="entry name" value="Sm"/>
</dbReference>
<feature type="compositionally biased region" description="Basic and acidic residues" evidence="9">
    <location>
        <begin position="396"/>
        <end position="409"/>
    </location>
</feature>
<accession>A0AAP0E6Q9</accession>
<dbReference type="InterPro" id="IPR027141">
    <property type="entry name" value="LSm4/Sm_D1/D3"/>
</dbReference>
<keyword evidence="6" id="KW-0508">mRNA splicing</keyword>
<dbReference type="EMBL" id="JBBNAF010000013">
    <property type="protein sequence ID" value="KAK9087626.1"/>
    <property type="molecule type" value="Genomic_DNA"/>
</dbReference>
<keyword evidence="12" id="KW-1185">Reference proteome</keyword>
<organism evidence="11 12">
    <name type="scientific">Stephania yunnanensis</name>
    <dbReference type="NCBI Taxonomy" id="152371"/>
    <lineage>
        <taxon>Eukaryota</taxon>
        <taxon>Viridiplantae</taxon>
        <taxon>Streptophyta</taxon>
        <taxon>Embryophyta</taxon>
        <taxon>Tracheophyta</taxon>
        <taxon>Spermatophyta</taxon>
        <taxon>Magnoliopsida</taxon>
        <taxon>Ranunculales</taxon>
        <taxon>Menispermaceae</taxon>
        <taxon>Menispermoideae</taxon>
        <taxon>Cissampelideae</taxon>
        <taxon>Stephania</taxon>
    </lineage>
</organism>
<dbReference type="GO" id="GO:0005681">
    <property type="term" value="C:spliceosomal complex"/>
    <property type="evidence" value="ECO:0007669"/>
    <property type="project" value="UniProtKB-KW"/>
</dbReference>
<evidence type="ECO:0000256" key="6">
    <source>
        <dbReference type="ARBA" id="ARBA00023187"/>
    </source>
</evidence>
<dbReference type="InterPro" id="IPR034101">
    <property type="entry name" value="Lsm4"/>
</dbReference>
<dbReference type="GO" id="GO:0000956">
    <property type="term" value="P:nuclear-transcribed mRNA catabolic process"/>
    <property type="evidence" value="ECO:0007669"/>
    <property type="project" value="InterPro"/>
</dbReference>
<dbReference type="Pfam" id="PF01423">
    <property type="entry name" value="LSM"/>
    <property type="match status" value="1"/>
</dbReference>
<dbReference type="SUPFAM" id="SSF50182">
    <property type="entry name" value="Sm-like ribonucleoproteins"/>
    <property type="match status" value="1"/>
</dbReference>
<evidence type="ECO:0000313" key="11">
    <source>
        <dbReference type="EMBL" id="KAK9087626.1"/>
    </source>
</evidence>
<evidence type="ECO:0000256" key="9">
    <source>
        <dbReference type="SAM" id="MobiDB-lite"/>
    </source>
</evidence>
<name>A0AAP0E6Q9_9MAGN</name>
<dbReference type="SMART" id="SM00651">
    <property type="entry name" value="Sm"/>
    <property type="match status" value="1"/>
</dbReference>
<keyword evidence="3" id="KW-0507">mRNA processing</keyword>
<keyword evidence="4" id="KW-0747">Spliceosome</keyword>
<dbReference type="GO" id="GO:0003723">
    <property type="term" value="F:RNA binding"/>
    <property type="evidence" value="ECO:0007669"/>
    <property type="project" value="UniProtKB-KW"/>
</dbReference>
<comment type="subcellular location">
    <subcellularLocation>
        <location evidence="1">Nucleus</location>
    </subcellularLocation>
</comment>
<gene>
    <name evidence="11" type="ORF">Syun_030020</name>
</gene>